<accession>A0A1Z4VR80</accession>
<feature type="transmembrane region" description="Helical" evidence="1">
    <location>
        <begin position="122"/>
        <end position="144"/>
    </location>
</feature>
<gene>
    <name evidence="2" type="ORF">FOKN1_1755</name>
</gene>
<feature type="transmembrane region" description="Helical" evidence="1">
    <location>
        <begin position="156"/>
        <end position="175"/>
    </location>
</feature>
<feature type="transmembrane region" description="Helical" evidence="1">
    <location>
        <begin position="79"/>
        <end position="101"/>
    </location>
</feature>
<name>A0A1Z4VR80_9GAMM</name>
<dbReference type="OrthoDB" id="7059942at2"/>
<evidence type="ECO:0000313" key="2">
    <source>
        <dbReference type="EMBL" id="BAZ94141.1"/>
    </source>
</evidence>
<dbReference type="EMBL" id="AP018052">
    <property type="protein sequence ID" value="BAZ94141.1"/>
    <property type="molecule type" value="Genomic_DNA"/>
</dbReference>
<dbReference type="RefSeq" id="WP_096366263.1">
    <property type="nucleotide sequence ID" value="NZ_AP018052.1"/>
</dbReference>
<reference evidence="2 3" key="1">
    <citation type="submission" date="2017-05" db="EMBL/GenBank/DDBJ databases">
        <title>Thiocyanate degradation by Thiohalobacter thiocyanaticus FOKN1.</title>
        <authorList>
            <person name="Oshiki M."/>
            <person name="Fukushima T."/>
            <person name="Kawano S."/>
            <person name="Nakagawa J."/>
        </authorList>
    </citation>
    <scope>NUCLEOTIDE SEQUENCE [LARGE SCALE GENOMIC DNA]</scope>
    <source>
        <strain evidence="2 3">FOKN1</strain>
    </source>
</reference>
<organism evidence="2 3">
    <name type="scientific">Thiohalobacter thiocyanaticus</name>
    <dbReference type="NCBI Taxonomy" id="585455"/>
    <lineage>
        <taxon>Bacteria</taxon>
        <taxon>Pseudomonadati</taxon>
        <taxon>Pseudomonadota</taxon>
        <taxon>Gammaproteobacteria</taxon>
        <taxon>Thiohalobacterales</taxon>
        <taxon>Thiohalobacteraceae</taxon>
        <taxon>Thiohalobacter</taxon>
    </lineage>
</organism>
<feature type="transmembrane region" description="Helical" evidence="1">
    <location>
        <begin position="187"/>
        <end position="207"/>
    </location>
</feature>
<evidence type="ECO:0000256" key="1">
    <source>
        <dbReference type="SAM" id="Phobius"/>
    </source>
</evidence>
<keyword evidence="1" id="KW-0472">Membrane</keyword>
<keyword evidence="1" id="KW-1133">Transmembrane helix</keyword>
<feature type="transmembrane region" description="Helical" evidence="1">
    <location>
        <begin position="38"/>
        <end position="59"/>
    </location>
</feature>
<keyword evidence="3" id="KW-1185">Reference proteome</keyword>
<dbReference type="Proteomes" id="UP000218765">
    <property type="component" value="Chromosome"/>
</dbReference>
<sequence length="208" mass="24413">MQTDTHVFLIGILCGLIFLGFSWVLNRRLMRGPFRIDALEVGLYAATVFLVAVTCEILVNSGYEALVGRKLWEYRILPLYDGDISLLAFIIWPVYGVHLYFFRQVLAKRLPKQFNRDRIYAIVIGLDAPLFYEVCGNLLFLLLLGEYYAYYLPGELFHLTSVQVIPIYMVFIYLGMKILDWFMRVRFYRWPWIVYLMGLLVVSSAYAW</sequence>
<protein>
    <submittedName>
        <fullName evidence="2">Amino acid transporters</fullName>
    </submittedName>
</protein>
<dbReference type="AlphaFoldDB" id="A0A1Z4VR80"/>
<feature type="transmembrane region" description="Helical" evidence="1">
    <location>
        <begin position="6"/>
        <end position="26"/>
    </location>
</feature>
<dbReference type="KEGG" id="ttc:FOKN1_1755"/>
<evidence type="ECO:0000313" key="3">
    <source>
        <dbReference type="Proteomes" id="UP000218765"/>
    </source>
</evidence>
<keyword evidence="1" id="KW-0812">Transmembrane</keyword>
<proteinExistence type="predicted"/>